<gene>
    <name evidence="1" type="ORF">LTRI10_LOCUS50421</name>
</gene>
<evidence type="ECO:0000313" key="1">
    <source>
        <dbReference type="EMBL" id="CAL1411044.1"/>
    </source>
</evidence>
<proteinExistence type="predicted"/>
<name>A0AAV2GK47_9ROSI</name>
<reference evidence="1 2" key="1">
    <citation type="submission" date="2024-04" db="EMBL/GenBank/DDBJ databases">
        <authorList>
            <person name="Fracassetti M."/>
        </authorList>
    </citation>
    <scope>NUCLEOTIDE SEQUENCE [LARGE SCALE GENOMIC DNA]</scope>
</reference>
<dbReference type="AlphaFoldDB" id="A0AAV2GK47"/>
<keyword evidence="2" id="KW-1185">Reference proteome</keyword>
<protein>
    <submittedName>
        <fullName evidence="1">Uncharacterized protein</fullName>
    </submittedName>
</protein>
<accession>A0AAV2GK47</accession>
<evidence type="ECO:0000313" key="2">
    <source>
        <dbReference type="Proteomes" id="UP001497516"/>
    </source>
</evidence>
<dbReference type="EMBL" id="OZ034822">
    <property type="protein sequence ID" value="CAL1411044.1"/>
    <property type="molecule type" value="Genomic_DNA"/>
</dbReference>
<sequence>MLRLPEIIFGKVGRQRVEGGEMEEHISVADDPKLRIRRASPPCFLKHRSWLPTGDSDGETESGRWGLGRAGGWCGPARVAVGESGRGVSRLEMEGGRAEDGVAGGGSHKGNGFCGGGHKAEGEGFFQF</sequence>
<organism evidence="1 2">
    <name type="scientific">Linum trigynum</name>
    <dbReference type="NCBI Taxonomy" id="586398"/>
    <lineage>
        <taxon>Eukaryota</taxon>
        <taxon>Viridiplantae</taxon>
        <taxon>Streptophyta</taxon>
        <taxon>Embryophyta</taxon>
        <taxon>Tracheophyta</taxon>
        <taxon>Spermatophyta</taxon>
        <taxon>Magnoliopsida</taxon>
        <taxon>eudicotyledons</taxon>
        <taxon>Gunneridae</taxon>
        <taxon>Pentapetalae</taxon>
        <taxon>rosids</taxon>
        <taxon>fabids</taxon>
        <taxon>Malpighiales</taxon>
        <taxon>Linaceae</taxon>
        <taxon>Linum</taxon>
    </lineage>
</organism>
<dbReference type="Proteomes" id="UP001497516">
    <property type="component" value="Chromosome 9"/>
</dbReference>